<dbReference type="Pfam" id="PF04738">
    <property type="entry name" value="Lant_dehydr_N"/>
    <property type="match status" value="1"/>
</dbReference>
<dbReference type="AlphaFoldDB" id="A0A5J4KPI9"/>
<comment type="caution">
    <text evidence="2">The sequence shown here is derived from an EMBL/GenBank/DDBJ whole genome shotgun (WGS) entry which is preliminary data.</text>
</comment>
<evidence type="ECO:0000259" key="1">
    <source>
        <dbReference type="Pfam" id="PF04738"/>
    </source>
</evidence>
<organism evidence="2 3">
    <name type="scientific">Dictyobacter vulcani</name>
    <dbReference type="NCBI Taxonomy" id="2607529"/>
    <lineage>
        <taxon>Bacteria</taxon>
        <taxon>Bacillati</taxon>
        <taxon>Chloroflexota</taxon>
        <taxon>Ktedonobacteria</taxon>
        <taxon>Ktedonobacterales</taxon>
        <taxon>Dictyobacteraceae</taxon>
        <taxon>Dictyobacter</taxon>
    </lineage>
</organism>
<evidence type="ECO:0000313" key="2">
    <source>
        <dbReference type="EMBL" id="GER89795.1"/>
    </source>
</evidence>
<proteinExistence type="predicted"/>
<accession>A0A5J4KPI9</accession>
<reference evidence="2 3" key="1">
    <citation type="submission" date="2019-10" db="EMBL/GenBank/DDBJ databases">
        <title>Dictyobacter vulcani sp. nov., within the class Ktedonobacteria, isolated from soil of volcanic Mt. Zao.</title>
        <authorList>
            <person name="Zheng Y."/>
            <person name="Wang C.M."/>
            <person name="Sakai Y."/>
            <person name="Abe K."/>
            <person name="Yokota A."/>
            <person name="Yabe S."/>
        </authorList>
    </citation>
    <scope>NUCLEOTIDE SEQUENCE [LARGE SCALE GENOMIC DNA]</scope>
    <source>
        <strain evidence="2 3">W12</strain>
    </source>
</reference>
<dbReference type="InterPro" id="IPR006827">
    <property type="entry name" value="Lant_deHydtase_N"/>
</dbReference>
<keyword evidence="3" id="KW-1185">Reference proteome</keyword>
<dbReference type="RefSeq" id="WP_151757637.1">
    <property type="nucleotide sequence ID" value="NZ_BKZW01000002.1"/>
</dbReference>
<gene>
    <name evidence="2" type="ORF">KDW_39570</name>
</gene>
<feature type="domain" description="Lantibiotic dehydratase N-terminal" evidence="1">
    <location>
        <begin position="78"/>
        <end position="379"/>
    </location>
</feature>
<evidence type="ECO:0000313" key="3">
    <source>
        <dbReference type="Proteomes" id="UP000326912"/>
    </source>
</evidence>
<sequence>METQHGLFTLAPDQTIYCSKGTFLVRVPAFPLTTFLHLTEQGCLLETSQEDKLDEVFSCLLQQGYDQVRALMTDSEFLRVALSLASQDLVRGFSRLQYDTASPVRMKRVYSRLIRYVVRMSTRATPFGLFAGVALGTIADTTRLTLGERAFDHLHVRPDIGWLYAFLRDREQQKHALAQMRLMVNSTAHVVGNRVLIASVDGFGNVGKETLSLRAAPLLRHILEIARQPILYTDLVDSISYSFPELLEPQIHIVLQQLWNAHVFISMLHPPLTGGEPTAFVLKQMQTLPQSPWGQRLQDELTSLEQSLNSIQRVGISACDALEEQFSKLFVLQDTLVPGYRHPLVQVDAALMMEKPSLHTSVAVSVEEAADVLLRLSTHGMRNEICN</sequence>
<dbReference type="Proteomes" id="UP000326912">
    <property type="component" value="Unassembled WGS sequence"/>
</dbReference>
<protein>
    <recommendedName>
        <fullName evidence="1">Lantibiotic dehydratase N-terminal domain-containing protein</fullName>
    </recommendedName>
</protein>
<dbReference type="EMBL" id="BKZW01000002">
    <property type="protein sequence ID" value="GER89795.1"/>
    <property type="molecule type" value="Genomic_DNA"/>
</dbReference>
<name>A0A5J4KPI9_9CHLR</name>